<reference evidence="1 2" key="1">
    <citation type="journal article" date="2019" name="Nat. Ecol. Evol.">
        <title>Megaphylogeny resolves global patterns of mushroom evolution.</title>
        <authorList>
            <person name="Varga T."/>
            <person name="Krizsan K."/>
            <person name="Foldi C."/>
            <person name="Dima B."/>
            <person name="Sanchez-Garcia M."/>
            <person name="Sanchez-Ramirez S."/>
            <person name="Szollosi G.J."/>
            <person name="Szarkandi J.G."/>
            <person name="Papp V."/>
            <person name="Albert L."/>
            <person name="Andreopoulos W."/>
            <person name="Angelini C."/>
            <person name="Antonin V."/>
            <person name="Barry K.W."/>
            <person name="Bougher N.L."/>
            <person name="Buchanan P."/>
            <person name="Buyck B."/>
            <person name="Bense V."/>
            <person name="Catcheside P."/>
            <person name="Chovatia M."/>
            <person name="Cooper J."/>
            <person name="Damon W."/>
            <person name="Desjardin D."/>
            <person name="Finy P."/>
            <person name="Geml J."/>
            <person name="Haridas S."/>
            <person name="Hughes K."/>
            <person name="Justo A."/>
            <person name="Karasinski D."/>
            <person name="Kautmanova I."/>
            <person name="Kiss B."/>
            <person name="Kocsube S."/>
            <person name="Kotiranta H."/>
            <person name="LaButti K.M."/>
            <person name="Lechner B.E."/>
            <person name="Liimatainen K."/>
            <person name="Lipzen A."/>
            <person name="Lukacs Z."/>
            <person name="Mihaltcheva S."/>
            <person name="Morgado L.N."/>
            <person name="Niskanen T."/>
            <person name="Noordeloos M.E."/>
            <person name="Ohm R.A."/>
            <person name="Ortiz-Santana B."/>
            <person name="Ovrebo C."/>
            <person name="Racz N."/>
            <person name="Riley R."/>
            <person name="Savchenko A."/>
            <person name="Shiryaev A."/>
            <person name="Soop K."/>
            <person name="Spirin V."/>
            <person name="Szebenyi C."/>
            <person name="Tomsovsky M."/>
            <person name="Tulloss R.E."/>
            <person name="Uehling J."/>
            <person name="Grigoriev I.V."/>
            <person name="Vagvolgyi C."/>
            <person name="Papp T."/>
            <person name="Martin F.M."/>
            <person name="Miettinen O."/>
            <person name="Hibbett D.S."/>
            <person name="Nagy L.G."/>
        </authorList>
    </citation>
    <scope>NUCLEOTIDE SEQUENCE [LARGE SCALE GENOMIC DNA]</scope>
    <source>
        <strain evidence="1 2">NL-1719</strain>
    </source>
</reference>
<name>A0ACD3AI14_9AGAR</name>
<keyword evidence="2" id="KW-1185">Reference proteome</keyword>
<gene>
    <name evidence="1" type="ORF">BDN72DRAFT_900784</name>
</gene>
<dbReference type="EMBL" id="ML208440">
    <property type="protein sequence ID" value="TFK65331.1"/>
    <property type="molecule type" value="Genomic_DNA"/>
</dbReference>
<proteinExistence type="predicted"/>
<dbReference type="Proteomes" id="UP000308600">
    <property type="component" value="Unassembled WGS sequence"/>
</dbReference>
<protein>
    <submittedName>
        <fullName evidence="1">PR-1-like protein</fullName>
    </submittedName>
</protein>
<evidence type="ECO:0000313" key="2">
    <source>
        <dbReference type="Proteomes" id="UP000308600"/>
    </source>
</evidence>
<accession>A0ACD3AI14</accession>
<evidence type="ECO:0000313" key="1">
    <source>
        <dbReference type="EMBL" id="TFK65331.1"/>
    </source>
</evidence>
<sequence length="296" mass="30497">MLSKLLACFVLAAATTAQLSTNSTAVSSSSANSSAQSSSSAIGGGSGNATTITTSRSSSSSSSNSSSASTTSSSTYKLMQAKSDSEEFEASEGFKDAMLTAHNQVRQQYEANNVTWNAQIWKATSDYANQCRFQHSNNGGYGENLYASTNPSTTCYVDAVGAWVEEASKYNYSSPGFSSDTGHFTQVVWKATTEIACASSNCPAGSIFKDKSVFCICRYTPPGNVAGQFGQNVGRHSSAKSDPHSLDSASASNTSSVPPSSSESVTIISPNQGTTSGNGTDANGKTNATGTGSGRT</sequence>
<organism evidence="1 2">
    <name type="scientific">Pluteus cervinus</name>
    <dbReference type="NCBI Taxonomy" id="181527"/>
    <lineage>
        <taxon>Eukaryota</taxon>
        <taxon>Fungi</taxon>
        <taxon>Dikarya</taxon>
        <taxon>Basidiomycota</taxon>
        <taxon>Agaricomycotina</taxon>
        <taxon>Agaricomycetes</taxon>
        <taxon>Agaricomycetidae</taxon>
        <taxon>Agaricales</taxon>
        <taxon>Pluteineae</taxon>
        <taxon>Pluteaceae</taxon>
        <taxon>Pluteus</taxon>
    </lineage>
</organism>